<comment type="caution">
    <text evidence="3">The sequence shown here is derived from an EMBL/GenBank/DDBJ whole genome shotgun (WGS) entry which is preliminary data.</text>
</comment>
<feature type="domain" description="Retrotransposon Copia-like N-terminal" evidence="1">
    <location>
        <begin position="31"/>
        <end position="78"/>
    </location>
</feature>
<keyword evidence="4" id="KW-1185">Reference proteome</keyword>
<sequence>METPKVDSKITKPSSDFAVELSRRRDPYYIHPSDNTGAPIVVNLLTLGNYLIWSRSIRIALKTKNKLGFIDGSCPPPKDTMSDEYLRWSDADSPLWLELEEKFGVSDKSVIFCLGKQLIHTVQGIDSLALYSNKQKKLLDELNCLSPKSPCVCNGCTCGRYKKLHDKVESNDILTFLYGLNESYDSIVSTILLIDHMPSYNKVYSLVAKIELQRSIGGMSVSNIEANTLAVKASEYVKLGGYVDKNSGKKKDTSKKTDRFCNFCIRAGHLEDACFKKHGYPKWFKEKKKLQQSIVLAANSNTNTEAESSTKGADSSQFSQLIQMEIQKFLKGQKAPMESPVNASYFADFAGNLLISKSNFVDYKNKWVIDSGASSHVTGNLDLLKNLRAIRGLNTVTLPDGSVKTVKSVGTAELTDKLKLQNVLFVPNFRYNLIFVSKMVTDSNVEVKFHSSSYVMQDQLSNQIIAEGKLEKNLFVLSKNSNVVLNNVDRQVKDASLSSGKNKVGVWHNRMGHPILLPR</sequence>
<evidence type="ECO:0000313" key="3">
    <source>
        <dbReference type="EMBL" id="KAF7833313.1"/>
    </source>
</evidence>
<dbReference type="InterPro" id="IPR029472">
    <property type="entry name" value="Copia-like_N"/>
</dbReference>
<dbReference type="PANTHER" id="PTHR37610">
    <property type="entry name" value="CCHC-TYPE DOMAIN-CONTAINING PROTEIN"/>
    <property type="match status" value="1"/>
</dbReference>
<gene>
    <name evidence="3" type="ORF">G2W53_015646</name>
</gene>
<accession>A0A834WVW6</accession>
<organism evidence="3 4">
    <name type="scientific">Senna tora</name>
    <dbReference type="NCBI Taxonomy" id="362788"/>
    <lineage>
        <taxon>Eukaryota</taxon>
        <taxon>Viridiplantae</taxon>
        <taxon>Streptophyta</taxon>
        <taxon>Embryophyta</taxon>
        <taxon>Tracheophyta</taxon>
        <taxon>Spermatophyta</taxon>
        <taxon>Magnoliopsida</taxon>
        <taxon>eudicotyledons</taxon>
        <taxon>Gunneridae</taxon>
        <taxon>Pentapetalae</taxon>
        <taxon>rosids</taxon>
        <taxon>fabids</taxon>
        <taxon>Fabales</taxon>
        <taxon>Fabaceae</taxon>
        <taxon>Caesalpinioideae</taxon>
        <taxon>Cassia clade</taxon>
        <taxon>Senna</taxon>
    </lineage>
</organism>
<name>A0A834WVW6_9FABA</name>
<dbReference type="AlphaFoldDB" id="A0A834WVW6"/>
<proteinExistence type="predicted"/>
<dbReference type="Pfam" id="PF14244">
    <property type="entry name" value="Retrotran_gag_3"/>
    <property type="match status" value="1"/>
</dbReference>
<dbReference type="PANTHER" id="PTHR37610:SF40">
    <property type="entry name" value="OS01G0909600 PROTEIN"/>
    <property type="match status" value="1"/>
</dbReference>
<dbReference type="Proteomes" id="UP000634136">
    <property type="component" value="Unassembled WGS sequence"/>
</dbReference>
<evidence type="ECO:0000313" key="4">
    <source>
        <dbReference type="Proteomes" id="UP000634136"/>
    </source>
</evidence>
<reference evidence="3" key="1">
    <citation type="submission" date="2020-09" db="EMBL/GenBank/DDBJ databases">
        <title>Genome-Enabled Discovery of Anthraquinone Biosynthesis in Senna tora.</title>
        <authorList>
            <person name="Kang S.-H."/>
            <person name="Pandey R.P."/>
            <person name="Lee C.-M."/>
            <person name="Sim J.-S."/>
            <person name="Jeong J.-T."/>
            <person name="Choi B.-S."/>
            <person name="Jung M."/>
            <person name="Ginzburg D."/>
            <person name="Zhao K."/>
            <person name="Won S.Y."/>
            <person name="Oh T.-J."/>
            <person name="Yu Y."/>
            <person name="Kim N.-H."/>
            <person name="Lee O.R."/>
            <person name="Lee T.-H."/>
            <person name="Bashyal P."/>
            <person name="Kim T.-S."/>
            <person name="Lee W.-H."/>
            <person name="Kawkins C."/>
            <person name="Kim C.-K."/>
            <person name="Kim J.S."/>
            <person name="Ahn B.O."/>
            <person name="Rhee S.Y."/>
            <person name="Sohng J.K."/>
        </authorList>
    </citation>
    <scope>NUCLEOTIDE SEQUENCE</scope>
    <source>
        <tissue evidence="3">Leaf</tissue>
    </source>
</reference>
<protein>
    <submittedName>
        <fullName evidence="3">Retrovirus-related Pol polyprotein from transposon TNT 1-94</fullName>
    </submittedName>
</protein>
<dbReference type="EMBL" id="JAAIUW010000005">
    <property type="protein sequence ID" value="KAF7833313.1"/>
    <property type="molecule type" value="Genomic_DNA"/>
</dbReference>
<evidence type="ECO:0000259" key="1">
    <source>
        <dbReference type="Pfam" id="PF14244"/>
    </source>
</evidence>
<feature type="domain" description="Retrovirus-related Pol polyprotein from transposon TNT 1-94-like beta-barrel" evidence="2">
    <location>
        <begin position="367"/>
        <end position="440"/>
    </location>
</feature>
<dbReference type="OrthoDB" id="1436573at2759"/>
<dbReference type="InterPro" id="IPR054722">
    <property type="entry name" value="PolX-like_BBD"/>
</dbReference>
<evidence type="ECO:0000259" key="2">
    <source>
        <dbReference type="Pfam" id="PF22936"/>
    </source>
</evidence>
<dbReference type="Pfam" id="PF22936">
    <property type="entry name" value="Pol_BBD"/>
    <property type="match status" value="1"/>
</dbReference>